<organism evidence="2 3">
    <name type="scientific">Antrihabitans stalagmiti</name>
    <dbReference type="NCBI Taxonomy" id="2799499"/>
    <lineage>
        <taxon>Bacteria</taxon>
        <taxon>Bacillati</taxon>
        <taxon>Actinomycetota</taxon>
        <taxon>Actinomycetes</taxon>
        <taxon>Mycobacteriales</taxon>
        <taxon>Nocardiaceae</taxon>
        <taxon>Antrihabitans</taxon>
    </lineage>
</organism>
<reference evidence="2" key="1">
    <citation type="submission" date="2020-12" db="EMBL/GenBank/DDBJ databases">
        <title>Antrihabitans popcorni sp. nov. and Antrihabitans auranticaus sp. nov., isolated from a larva cave.</title>
        <authorList>
            <person name="Lee S.D."/>
            <person name="Kim I.S."/>
        </authorList>
    </citation>
    <scope>NUCLEOTIDE SEQUENCE</scope>
    <source>
        <strain evidence="2">YC3-6</strain>
    </source>
</reference>
<dbReference type="GO" id="GO:0016747">
    <property type="term" value="F:acyltransferase activity, transferring groups other than amino-acyl groups"/>
    <property type="evidence" value="ECO:0007669"/>
    <property type="project" value="InterPro"/>
</dbReference>
<protein>
    <submittedName>
        <fullName evidence="2">GNAT family N-acetyltransferase</fullName>
    </submittedName>
</protein>
<name>A0A934NWW4_9NOCA</name>
<evidence type="ECO:0000313" key="2">
    <source>
        <dbReference type="EMBL" id="MBJ8342747.1"/>
    </source>
</evidence>
<dbReference type="InterPro" id="IPR016181">
    <property type="entry name" value="Acyl_CoA_acyltransferase"/>
</dbReference>
<dbReference type="AlphaFoldDB" id="A0A934NWW4"/>
<feature type="domain" description="N-acetyltransferase" evidence="1">
    <location>
        <begin position="138"/>
        <end position="283"/>
    </location>
</feature>
<dbReference type="EMBL" id="JAEMNV010000013">
    <property type="protein sequence ID" value="MBJ8342747.1"/>
    <property type="molecule type" value="Genomic_DNA"/>
</dbReference>
<dbReference type="Pfam" id="PF13527">
    <property type="entry name" value="Acetyltransf_9"/>
    <property type="match status" value="1"/>
</dbReference>
<dbReference type="PROSITE" id="PS51186">
    <property type="entry name" value="GNAT"/>
    <property type="match status" value="1"/>
</dbReference>
<sequence length="283" mass="29736">MTSHRTPLFCDAALALRIERVESELISKGSAAARFRRGDDKGFVIPLAGGIASYADENSPLNKVAGLGFGGIPAEAALDEIERAYFALGAPVQVELAHLVDPALGQLLSARGYRLEGFENVLGLAISSDMERVPPAGVEIRSSGEDEFDEWIDLVAAAFAAPDTQGAASHEEFPREVIAAAMRDFVSAAGVARYSAWRDGELAGGASVRISDGVAQLTGAATAFTHRRNGVQTALLAVRLADAAAAGCDVAVVTTQPGSKSQQNVQRQGFDLLYTRAVLVKQP</sequence>
<comment type="caution">
    <text evidence="2">The sequence shown here is derived from an EMBL/GenBank/DDBJ whole genome shotgun (WGS) entry which is preliminary data.</text>
</comment>
<dbReference type="SUPFAM" id="SSF55729">
    <property type="entry name" value="Acyl-CoA N-acyltransferases (Nat)"/>
    <property type="match status" value="1"/>
</dbReference>
<dbReference type="InterPro" id="IPR000182">
    <property type="entry name" value="GNAT_dom"/>
</dbReference>
<accession>A0A934NWW4</accession>
<gene>
    <name evidence="2" type="ORF">JGU71_28035</name>
</gene>
<dbReference type="Proteomes" id="UP000655868">
    <property type="component" value="Unassembled WGS sequence"/>
</dbReference>
<evidence type="ECO:0000259" key="1">
    <source>
        <dbReference type="PROSITE" id="PS51186"/>
    </source>
</evidence>
<evidence type="ECO:0000313" key="3">
    <source>
        <dbReference type="Proteomes" id="UP000655868"/>
    </source>
</evidence>
<dbReference type="RefSeq" id="WP_199708439.1">
    <property type="nucleotide sequence ID" value="NZ_JAEMNV010000013.1"/>
</dbReference>
<keyword evidence="3" id="KW-1185">Reference proteome</keyword>
<dbReference type="Gene3D" id="3.40.630.30">
    <property type="match status" value="1"/>
</dbReference>
<proteinExistence type="predicted"/>